<evidence type="ECO:0000313" key="2">
    <source>
        <dbReference type="Proteomes" id="UP000254103"/>
    </source>
</evidence>
<reference evidence="1 2" key="1">
    <citation type="submission" date="2018-06" db="EMBL/GenBank/DDBJ databases">
        <authorList>
            <consortium name="Pathogen Informatics"/>
            <person name="Doyle S."/>
        </authorList>
    </citation>
    <scope>NUCLEOTIDE SEQUENCE [LARGE SCALE GENOMIC DNA]</scope>
    <source>
        <strain evidence="1 2">NCTC5052</strain>
    </source>
</reference>
<sequence>MIISASRRTDIPAFYMKWFLKKLKDESVNIRNPFNKKQEKVISLARDDIDFIVFWTRDARALLKNINELDSYNIPYYVNYTVTGYGREVEVNARELDESIQTIIRLSEKIGKSRVVWRYDPIIISDRINYEWHENNFLRILSETKDYINKIIVSIIDEYKKNKKNLLDIGVLSPTENINEYHMVVKMIAEHCQTRKVLVQSCSEELIPNEIIPAGACIDPSIIYGNMITSRKDHGQRRCCKCYPSTDIGEYNTCFYGCKYCYATSREPKKLT</sequence>
<proteinExistence type="predicted"/>
<evidence type="ECO:0000313" key="1">
    <source>
        <dbReference type="EMBL" id="STU48725.1"/>
    </source>
</evidence>
<dbReference type="Proteomes" id="UP000254103">
    <property type="component" value="Unassembled WGS sequence"/>
</dbReference>
<name>A0A377YRQ9_KLEPN</name>
<protein>
    <submittedName>
        <fullName evidence="1">Domain of uncharacterized function (DUF1848)</fullName>
    </submittedName>
</protein>
<organism evidence="1 2">
    <name type="scientific">Klebsiella pneumoniae</name>
    <dbReference type="NCBI Taxonomy" id="573"/>
    <lineage>
        <taxon>Bacteria</taxon>
        <taxon>Pseudomonadati</taxon>
        <taxon>Pseudomonadota</taxon>
        <taxon>Gammaproteobacteria</taxon>
        <taxon>Enterobacterales</taxon>
        <taxon>Enterobacteriaceae</taxon>
        <taxon>Klebsiella/Raoultella group</taxon>
        <taxon>Klebsiella</taxon>
        <taxon>Klebsiella pneumoniae complex</taxon>
    </lineage>
</organism>
<dbReference type="EMBL" id="UGLJ01000007">
    <property type="protein sequence ID" value="STU48725.1"/>
    <property type="molecule type" value="Genomic_DNA"/>
</dbReference>
<dbReference type="RefSeq" id="WP_115244350.1">
    <property type="nucleotide sequence ID" value="NZ_JAPMXB010000025.1"/>
</dbReference>
<dbReference type="AlphaFoldDB" id="A0A377YRQ9"/>
<dbReference type="InterPro" id="IPR014998">
    <property type="entry name" value="DUF1848"/>
</dbReference>
<accession>A0A377YRQ9</accession>
<gene>
    <name evidence="1" type="ORF">NCTC5052_05827</name>
</gene>
<dbReference type="Pfam" id="PF08902">
    <property type="entry name" value="DUF1848"/>
    <property type="match status" value="1"/>
</dbReference>